<dbReference type="RefSeq" id="WP_013656087.1">
    <property type="nucleotide sequence ID" value="NC_015275.1"/>
</dbReference>
<accession>F2JRX4</accession>
<dbReference type="GO" id="GO:0046872">
    <property type="term" value="F:metal ion binding"/>
    <property type="evidence" value="ECO:0007669"/>
    <property type="project" value="InterPro"/>
</dbReference>
<keyword evidence="2" id="KW-1185">Reference proteome</keyword>
<dbReference type="EMBL" id="CP002582">
    <property type="protein sequence ID" value="ADZ82788.1"/>
    <property type="molecule type" value="Genomic_DNA"/>
</dbReference>
<evidence type="ECO:0000313" key="1">
    <source>
        <dbReference type="EMBL" id="ADZ82788.1"/>
    </source>
</evidence>
<evidence type="ECO:0000313" key="2">
    <source>
        <dbReference type="Proteomes" id="UP000008467"/>
    </source>
</evidence>
<proteinExistence type="predicted"/>
<dbReference type="SUPFAM" id="SSF55008">
    <property type="entry name" value="HMA, heavy metal-associated domain"/>
    <property type="match status" value="1"/>
</dbReference>
<dbReference type="InterPro" id="IPR036163">
    <property type="entry name" value="HMA_dom_sf"/>
</dbReference>
<gene>
    <name evidence="1" type="ordered locus">Clole_1056</name>
</gene>
<dbReference type="AlphaFoldDB" id="F2JRX4"/>
<organism evidence="1 2">
    <name type="scientific">Cellulosilyticum lentocellum (strain ATCC 49066 / DSM 5427 / NCIMB 11756 / RHM5)</name>
    <name type="common">Clostridium lentocellum</name>
    <dbReference type="NCBI Taxonomy" id="642492"/>
    <lineage>
        <taxon>Bacteria</taxon>
        <taxon>Bacillati</taxon>
        <taxon>Bacillota</taxon>
        <taxon>Clostridia</taxon>
        <taxon>Lachnospirales</taxon>
        <taxon>Cellulosilyticaceae</taxon>
        <taxon>Cellulosilyticum</taxon>
    </lineage>
</organism>
<reference evidence="1 2" key="1">
    <citation type="journal article" date="2011" name="J. Bacteriol.">
        <title>Complete genome sequence of the cellulose-degrading bacterium Cellulosilyticum lentocellum.</title>
        <authorList>
            <consortium name="US DOE Joint Genome Institute"/>
            <person name="Miller D.A."/>
            <person name="Suen G."/>
            <person name="Bruce D."/>
            <person name="Copeland A."/>
            <person name="Cheng J.F."/>
            <person name="Detter C."/>
            <person name="Goodwin L.A."/>
            <person name="Han C.S."/>
            <person name="Hauser L.J."/>
            <person name="Land M.L."/>
            <person name="Lapidus A."/>
            <person name="Lucas S."/>
            <person name="Meincke L."/>
            <person name="Pitluck S."/>
            <person name="Tapia R."/>
            <person name="Teshima H."/>
            <person name="Woyke T."/>
            <person name="Fox B.G."/>
            <person name="Angert E.R."/>
            <person name="Currie C.R."/>
        </authorList>
    </citation>
    <scope>NUCLEOTIDE SEQUENCE [LARGE SCALE GENOMIC DNA]</scope>
    <source>
        <strain evidence="2">ATCC 49066 / DSM 5427 / NCIMB 11756 / RHM5</strain>
    </source>
</reference>
<dbReference type="HOGENOM" id="CLU_1902925_0_0_9"/>
<dbReference type="STRING" id="642492.Clole_1056"/>
<dbReference type="Proteomes" id="UP000008467">
    <property type="component" value="Chromosome"/>
</dbReference>
<dbReference type="CDD" id="cd00371">
    <property type="entry name" value="HMA"/>
    <property type="match status" value="1"/>
</dbReference>
<name>F2JRX4_CELLD</name>
<dbReference type="InterPro" id="IPR006121">
    <property type="entry name" value="HMA_dom"/>
</dbReference>
<sequence length="133" mass="15433">MLGIKKQFIKNMIKLEVVSNTPGKLQIYVAQIKKVEDEYKRYETYAQKAITLMPGINNIDVDYDKGILTINYDPNQVSVQKVYNWLQVMIDVGIDYYDDIKAGWDMQGNEGENVEKVWQKMRPVLLAQLGKLK</sequence>
<protein>
    <submittedName>
        <fullName evidence="1">Uncharacterized protein</fullName>
    </submittedName>
</protein>
<dbReference type="KEGG" id="cle:Clole_1056"/>